<dbReference type="Proteomes" id="UP000232875">
    <property type="component" value="Unassembled WGS sequence"/>
</dbReference>
<evidence type="ECO:0000256" key="5">
    <source>
        <dbReference type="ARBA" id="ARBA00024804"/>
    </source>
</evidence>
<evidence type="ECO:0000313" key="11">
    <source>
        <dbReference type="EMBL" id="PKI84253.1"/>
    </source>
</evidence>
<proteinExistence type="inferred from homology"/>
<dbReference type="GO" id="GO:0051056">
    <property type="term" value="P:regulation of small GTPase mediated signal transduction"/>
    <property type="evidence" value="ECO:0007669"/>
    <property type="project" value="InterPro"/>
</dbReference>
<name>A0A2N1JCJ2_9BASI</name>
<gene>
    <name evidence="11" type="primary">TSC2</name>
    <name evidence="8" type="synonym">ALG13</name>
    <name evidence="11" type="ORF">MVES_001406</name>
</gene>
<comment type="subcellular location">
    <subcellularLocation>
        <location evidence="8">Endoplasmic reticulum</location>
    </subcellularLocation>
</comment>
<dbReference type="GO" id="GO:0032007">
    <property type="term" value="P:negative regulation of TOR signaling"/>
    <property type="evidence" value="ECO:0007669"/>
    <property type="project" value="TreeGrafter"/>
</dbReference>
<feature type="region of interest" description="Disordered" evidence="9">
    <location>
        <begin position="1200"/>
        <end position="1261"/>
    </location>
</feature>
<dbReference type="SUPFAM" id="SSF111347">
    <property type="entry name" value="Rap/Ran-GAP"/>
    <property type="match status" value="1"/>
</dbReference>
<dbReference type="InterPro" id="IPR018515">
    <property type="entry name" value="Tuberin-type_domain"/>
</dbReference>
<evidence type="ECO:0000256" key="3">
    <source>
        <dbReference type="ARBA" id="ARBA00017468"/>
    </source>
</evidence>
<feature type="domain" description="Rap-GAP" evidence="10">
    <location>
        <begin position="1798"/>
        <end position="2036"/>
    </location>
</feature>
<dbReference type="PANTHER" id="PTHR10063:SF0">
    <property type="entry name" value="TUBERIN"/>
    <property type="match status" value="1"/>
</dbReference>
<evidence type="ECO:0000259" key="10">
    <source>
        <dbReference type="PROSITE" id="PS50085"/>
    </source>
</evidence>
<accession>A0A2N1JCJ2</accession>
<dbReference type="PANTHER" id="PTHR10063">
    <property type="entry name" value="TUBERIN"/>
    <property type="match status" value="1"/>
</dbReference>
<dbReference type="EC" id="2.4.1.141" evidence="2 8"/>
<comment type="function">
    <text evidence="5 8">Involved in protein N-glycosylation. Essential for the second step of the dolichol-linked oligosaccharide pathway.</text>
</comment>
<dbReference type="InterPro" id="IPR007235">
    <property type="entry name" value="Glyco_trans_28_C"/>
</dbReference>
<dbReference type="GO" id="GO:0005096">
    <property type="term" value="F:GTPase activator activity"/>
    <property type="evidence" value="ECO:0007669"/>
    <property type="project" value="UniProtKB-KW"/>
</dbReference>
<feature type="compositionally biased region" description="Low complexity" evidence="9">
    <location>
        <begin position="1739"/>
        <end position="1756"/>
    </location>
</feature>
<organism evidence="11 12">
    <name type="scientific">Malassezia vespertilionis</name>
    <dbReference type="NCBI Taxonomy" id="2020962"/>
    <lineage>
        <taxon>Eukaryota</taxon>
        <taxon>Fungi</taxon>
        <taxon>Dikarya</taxon>
        <taxon>Basidiomycota</taxon>
        <taxon>Ustilaginomycotina</taxon>
        <taxon>Malasseziomycetes</taxon>
        <taxon>Malasseziales</taxon>
        <taxon>Malasseziaceae</taxon>
        <taxon>Malassezia</taxon>
    </lineage>
</organism>
<dbReference type="GO" id="GO:0005634">
    <property type="term" value="C:nucleus"/>
    <property type="evidence" value="ECO:0007669"/>
    <property type="project" value="InterPro"/>
</dbReference>
<feature type="compositionally biased region" description="Basic and acidic residues" evidence="9">
    <location>
        <begin position="1211"/>
        <end position="1235"/>
    </location>
</feature>
<dbReference type="STRING" id="2020962.A0A2N1JCJ2"/>
<evidence type="ECO:0000256" key="8">
    <source>
        <dbReference type="RuleBase" id="RU362128"/>
    </source>
</evidence>
<evidence type="ECO:0000256" key="1">
    <source>
        <dbReference type="ARBA" id="ARBA00011198"/>
    </source>
</evidence>
<dbReference type="GO" id="GO:0033596">
    <property type="term" value="C:TSC1-TSC2 complex"/>
    <property type="evidence" value="ECO:0007669"/>
    <property type="project" value="TreeGrafter"/>
</dbReference>
<dbReference type="Pfam" id="PF03542">
    <property type="entry name" value="Tuberin"/>
    <property type="match status" value="1"/>
</dbReference>
<dbReference type="InterPro" id="IPR027107">
    <property type="entry name" value="Tuberin/Ral-act_asu"/>
</dbReference>
<keyword evidence="12" id="KW-1185">Reference proteome</keyword>
<evidence type="ECO:0000256" key="2">
    <source>
        <dbReference type="ARBA" id="ARBA00012614"/>
    </source>
</evidence>
<comment type="catalytic activity">
    <reaction evidence="7">
        <text>an N-acetyl-alpha-D-glucosaminyl-diphospho-di-trans,poly-cis-dolichol + UDP-N-acetyl-alpha-D-glucosamine = an N,N'-diacetylchitobiosyl-diphospho-di-trans,poly-cis-dolichol + UDP + H(+)</text>
        <dbReference type="Rhea" id="RHEA:23380"/>
        <dbReference type="Rhea" id="RHEA-COMP:19507"/>
        <dbReference type="Rhea" id="RHEA-COMP:19510"/>
        <dbReference type="ChEBI" id="CHEBI:15378"/>
        <dbReference type="ChEBI" id="CHEBI:57269"/>
        <dbReference type="ChEBI" id="CHEBI:57705"/>
        <dbReference type="ChEBI" id="CHEBI:58223"/>
        <dbReference type="ChEBI" id="CHEBI:58427"/>
        <dbReference type="EC" id="2.4.1.141"/>
    </reaction>
</comment>
<protein>
    <recommendedName>
        <fullName evidence="3 8">UDP-N-acetylglucosamine transferase subunit ALG13</fullName>
        <ecNumber evidence="2 8">2.4.1.141</ecNumber>
    </recommendedName>
    <alternativeName>
        <fullName evidence="6 8">Asparagine-linked glycosylation protein 13</fullName>
    </alternativeName>
</protein>
<dbReference type="RefSeq" id="XP_056062312.1">
    <property type="nucleotide sequence ID" value="XM_056206337.1"/>
</dbReference>
<evidence type="ECO:0000313" key="12">
    <source>
        <dbReference type="Proteomes" id="UP000232875"/>
    </source>
</evidence>
<evidence type="ECO:0000256" key="9">
    <source>
        <dbReference type="SAM" id="MobiDB-lite"/>
    </source>
</evidence>
<dbReference type="Pfam" id="PF04101">
    <property type="entry name" value="Glyco_tran_28_C"/>
    <property type="match status" value="1"/>
</dbReference>
<comment type="similarity">
    <text evidence="8">Belongs to the glycosyltransferase 28 family.</text>
</comment>
<dbReference type="Gene3D" id="3.40.50.2000">
    <property type="entry name" value="Glycogen Phosphorylase B"/>
    <property type="match status" value="1"/>
</dbReference>
<sequence length="2060" mass="229053">MENGIRVLVTVGSTRFDALVDAVTGKKCLDAIGALNANADCTGTPTLFLQYGRSPLSIPAHATPCTYFATDALRYSVCGVEVVAFTYTPTLRAFLEDAYAVVSHAGAGTLLEALRAKNSPRILVVPNPTLMDNHQDELAGALAPTYVAIGHLAALSDDLCSLSQHPFMPFPLPPPDALHKVLQRTLRMDPDSAKSGPSKGPLGVPFFKSFQSRSAPSKGQPPALAKGDVPSGVPTKLDDMYHSTEFLLANKASEAEQLARTQTLVDTLHANTVEGASMLDPLIATPLVSSLMILCVRLLHEEYSLDVRLKACDILAATLQFAEASTASSAAAKDASMSTGGDAVLPTQVLGTLDRALLFRLVVQLRNPDYWDDASLIEHPRPALHILAHQLNALKALTREGRDLLPFRDLIVVLTEWLSRAWGCMFMLRKKVAKLTMSPSDALSQALHANERCAYALLQLLTAVTKFNASRISAKALKEAIFCVTSLLLNPDMPTVQESRAKKPAASPEDALDTAGYTYYGLEQMSPYFNTPKIGATKTSTDMGKRGNANAAIADGPSTDEFIATIHDTDLPELKETEVHLILKMLDTAVCFAFIPTPCIPAVVYTLSRAMGLPALRVDVDSLLVTLQFRRDGIQGDMWNVMSNLLRSHSAISVLRTAYFLLRPKDTLDPGSGYPTPIADDGKVQPSILLGAMLLLHAALIRAAEDRLENGLKVVRTATKLDEGTVAMLSLPAVAAAVQGGLQKELPILDLIIVLMLDDYLPERQVDMNARVDPVLAPRVRQAPIPLCTLFRDNDVEADWDLMLDLHVLAKRHMALWRASLGAKPSASTKVSPMVIHVLVEILSSIPARPEQRDSQDALPLWDKSVASMPHLASLFWPLAPLLPDSVMVDMVQQNRIHHAYVPSSPNWLDNTKELVNTFFPSVPLQAKDGSLTSAPMTRYEVIRLISTMYNTVQDMPQYRSEMIEHIVVPLVERALPTEHSIDTETMLRTMLCHAATVSATDARIGHGRPFSRLRQALVTTIQIAEGADIISDRKLARAQHSRQMSMGPSSKSDVRDMRTRIQRAIRSIGDMITIFYQLSFVMPNATAMLEIDMENAPKMQARARECTLALFRDLLMLLQCNASFDTAIPGMALHDTSETAELRASTLHTTHVPASVRIVILQWVMRLRADRHHRIFFVHDMDEEIMPIAQLFGRVEEMEEDGVHTSKRTLRSDQHEDRSRERGRARSLERDRPEQLNSAAQSREEREISASRGAPQEPESMLWSVPETIQVPLPNDAWPSILWQVYAHQHNENELPEHRPSSDEPLVFPTSEYLGVLISLLQSESNWEIVSYIITHLPIQLSNKHCFCGPNTRQQITAMHNVLCTLILQQKQFPNLVFPEGIKRTDMYAAIYATLQVLISYRLLLSRTQHDELVESFIMGLTKSQNTAQPCIRALVSSCYELQKSFTRLVPGMLMKLSTIMSSMTMSVHILELMNEISSFPTLYANFTEAEYKRLFGIALQYIQYHQSDAANAREDIKASPAKFSLSQYVMMLAYSNIAQWFMSLRVADRPKHIAYITRGLMLASEGRDALPDQTLVCLDFLARVAYSNVESKPTRSLIRFMVTDAERPFMQKSTSSAERTQTWLMGKGLVTICSLKRTGWFELLVRRPSGAMSLVAKLENEPSVTLVDEERAAQMLPLTLQRTREVSTLKHPPRFVPSPLAYAEFYKDRQSELRRMFPGSLAPRKEEPEPDAAQRMGTPSSGSPSVGTGEPSSPARKRESVLHPAYIALQLSAYPDMVVDKAPLLLPSDASTDRLLRAIDLTPVYDFHKIGVLYVGYGQATEAEILSNTHGSSAYMKFLSGLGDLIPLQGQEDVYTGGLDRKSDEHGKYAYAWKDSIKQIVFHTASLMPNRPNDPNCSAKKALIGNDWVHIVFNESNMPYRFGTIPSQFNFVNIVISPHTTLRNGIDAYEVNDDMFFRVHLQRRSGLPDFSAVGEGKLVSFAALPKFVRNLAMLCDRMSQIYLDTGESMVPYTSNWVTRLHHVERFRVQLEKKRAEQAQGVEPDSAEARDFTRMFDIQ</sequence>
<dbReference type="Pfam" id="PF11864">
    <property type="entry name" value="DUF3384"/>
    <property type="match status" value="1"/>
</dbReference>
<evidence type="ECO:0000256" key="4">
    <source>
        <dbReference type="ARBA" id="ARBA00022468"/>
    </source>
</evidence>
<dbReference type="FunFam" id="3.40.50.11210:FF:000007">
    <property type="entry name" value="Tuberous sclerosis 2"/>
    <property type="match status" value="1"/>
</dbReference>
<dbReference type="Pfam" id="PF02145">
    <property type="entry name" value="Rap_GAP"/>
    <property type="match status" value="1"/>
</dbReference>
<dbReference type="InterPro" id="IPR035974">
    <property type="entry name" value="Rap/Ran-GAP_sf"/>
</dbReference>
<feature type="region of interest" description="Disordered" evidence="9">
    <location>
        <begin position="1721"/>
        <end position="1760"/>
    </location>
</feature>
<dbReference type="GO" id="GO:0004577">
    <property type="term" value="F:N-acetylglucosaminyldiphosphodolichol N-acetylglucosaminyltransferase activity"/>
    <property type="evidence" value="ECO:0007669"/>
    <property type="project" value="UniProtKB-EC"/>
</dbReference>
<keyword evidence="8" id="KW-0808">Transferase</keyword>
<dbReference type="InterPro" id="IPR000331">
    <property type="entry name" value="Rap/Ran_GAP_dom"/>
</dbReference>
<keyword evidence="8" id="KW-0328">Glycosyltransferase</keyword>
<dbReference type="Gene3D" id="3.40.50.11210">
    <property type="entry name" value="Rap/Ran-GAP"/>
    <property type="match status" value="1"/>
</dbReference>
<dbReference type="EMBL" id="KZ454989">
    <property type="protein sequence ID" value="PKI84253.1"/>
    <property type="molecule type" value="Genomic_DNA"/>
</dbReference>
<dbReference type="PROSITE" id="PS50085">
    <property type="entry name" value="RAPGAP"/>
    <property type="match status" value="1"/>
</dbReference>
<keyword evidence="8" id="KW-0256">Endoplasmic reticulum</keyword>
<dbReference type="OrthoDB" id="19311at2759"/>
<dbReference type="InterPro" id="IPR024584">
    <property type="entry name" value="Tuberin_N"/>
</dbReference>
<dbReference type="GO" id="GO:0005783">
    <property type="term" value="C:endoplasmic reticulum"/>
    <property type="evidence" value="ECO:0007669"/>
    <property type="project" value="UniProtKB-SubCell"/>
</dbReference>
<dbReference type="GeneID" id="80901000"/>
<evidence type="ECO:0000256" key="6">
    <source>
        <dbReference type="ARBA" id="ARBA00032061"/>
    </source>
</evidence>
<reference evidence="11 12" key="1">
    <citation type="submission" date="2017-10" db="EMBL/GenBank/DDBJ databases">
        <title>A novel species of cold-tolerant Malassezia isolated from bats.</title>
        <authorList>
            <person name="Lorch J.M."/>
            <person name="Palmer J.M."/>
            <person name="Vanderwolf K.J."/>
            <person name="Schmidt K.Z."/>
            <person name="Verant M.L."/>
            <person name="Weller T.J."/>
            <person name="Blehert D.S."/>
        </authorList>
    </citation>
    <scope>NUCLEOTIDE SEQUENCE [LARGE SCALE GENOMIC DNA]</scope>
    <source>
        <strain evidence="11 12">NWHC:44797-103</strain>
    </source>
</reference>
<comment type="subunit">
    <text evidence="1 8">Heterodimer with ALG14 to form a functional enzyme.</text>
</comment>
<keyword evidence="4" id="KW-0343">GTPase activation</keyword>
<evidence type="ECO:0000256" key="7">
    <source>
        <dbReference type="ARBA" id="ARBA00048184"/>
    </source>
</evidence>